<sequence length="606" mass="68948">MLTFTKPDIKNFYRTLNIQGFAVSPDEKQVVFSTNLNGKYNLWAMDLPNQFPYPLSFIDQDCHGLRYSNDGAFIICSFDEDGNENSQIYALPSQGGELVPLRYEEGQRFMDPIFAKDNKTLYYTSTKNNETYLNIYSYDIEEETEKIVLKGEEAPTYLVTVSEDQAKLVYLKVFANTYIKGYLYENGQSHSLTPDTDEQFTVLDAVFANDELYFVTTFKEDFSYLAKFDLHTHTYSKILSLDKEDVTSVQYSKANHSMYLVSSKGVNDYFYQYSLADNKLTKVGIPVSVVQSVVIAKSGSLYLSGGRATAPNNLFTKRADEKEWTKLTTLAVPAVKEEELVEPEIITYPSYDGLAIEALFFKPHKDQDNGYVIHWPHGGPQAAERNHFRSLFQFLVNRGYSIFAPNFRGSTGYGLRFMKLVEGDWGDGPRLDNIAGLDYLYANGLADKKKTLLFGGSYGGYMALLLHGRHSEYYKAVVDLFGPSDLFSFIESVPNHWKPMMKQWVGDPVKDKEKLIAFSPVTYLEGMTKPMLIIQGGNDPRVVRQESDQIVEALKQKGRNVEYLVLDDEGHGFSKKDNEIKVYSRVLEFFNQFIKEEAPAETVPAK</sequence>
<evidence type="ECO:0000256" key="2">
    <source>
        <dbReference type="ARBA" id="ARBA00022825"/>
    </source>
</evidence>
<dbReference type="PANTHER" id="PTHR42776:SF27">
    <property type="entry name" value="DIPEPTIDYL PEPTIDASE FAMILY MEMBER 6"/>
    <property type="match status" value="1"/>
</dbReference>
<dbReference type="EMBL" id="JARMAB010000014">
    <property type="protein sequence ID" value="MED1203744.1"/>
    <property type="molecule type" value="Genomic_DNA"/>
</dbReference>
<dbReference type="Gene3D" id="3.40.50.1820">
    <property type="entry name" value="alpha/beta hydrolase"/>
    <property type="match status" value="1"/>
</dbReference>
<keyword evidence="2" id="KW-0645">Protease</keyword>
<dbReference type="Pfam" id="PF07676">
    <property type="entry name" value="PD40"/>
    <property type="match status" value="1"/>
</dbReference>
<name>A0ABU6MHG9_9BACI</name>
<evidence type="ECO:0000256" key="1">
    <source>
        <dbReference type="ARBA" id="ARBA00022801"/>
    </source>
</evidence>
<keyword evidence="2" id="KW-0720">Serine protease</keyword>
<dbReference type="InterPro" id="IPR001375">
    <property type="entry name" value="Peptidase_S9_cat"/>
</dbReference>
<dbReference type="Gene3D" id="2.120.10.30">
    <property type="entry name" value="TolB, C-terminal domain"/>
    <property type="match status" value="1"/>
</dbReference>
<evidence type="ECO:0000259" key="3">
    <source>
        <dbReference type="Pfam" id="PF00326"/>
    </source>
</evidence>
<proteinExistence type="predicted"/>
<comment type="caution">
    <text evidence="4">The sequence shown here is derived from an EMBL/GenBank/DDBJ whole genome shotgun (WGS) entry which is preliminary data.</text>
</comment>
<reference evidence="4 5" key="1">
    <citation type="submission" date="2023-03" db="EMBL/GenBank/DDBJ databases">
        <title>Bacillus Genome Sequencing.</title>
        <authorList>
            <person name="Dunlap C."/>
        </authorList>
    </citation>
    <scope>NUCLEOTIDE SEQUENCE [LARGE SCALE GENOMIC DNA]</scope>
    <source>
        <strain evidence="4 5">B-23453</strain>
    </source>
</reference>
<evidence type="ECO:0000313" key="4">
    <source>
        <dbReference type="EMBL" id="MED1203744.1"/>
    </source>
</evidence>
<keyword evidence="5" id="KW-1185">Reference proteome</keyword>
<feature type="domain" description="Peptidase S9 prolyl oligopeptidase catalytic" evidence="3">
    <location>
        <begin position="387"/>
        <end position="595"/>
    </location>
</feature>
<organism evidence="4 5">
    <name type="scientific">Heyndrickxia acidicola</name>
    <dbReference type="NCBI Taxonomy" id="209389"/>
    <lineage>
        <taxon>Bacteria</taxon>
        <taxon>Bacillati</taxon>
        <taxon>Bacillota</taxon>
        <taxon>Bacilli</taxon>
        <taxon>Bacillales</taxon>
        <taxon>Bacillaceae</taxon>
        <taxon>Heyndrickxia</taxon>
    </lineage>
</organism>
<dbReference type="InterPro" id="IPR011042">
    <property type="entry name" value="6-blade_b-propeller_TolB-like"/>
</dbReference>
<evidence type="ECO:0000313" key="5">
    <source>
        <dbReference type="Proteomes" id="UP001341444"/>
    </source>
</evidence>
<dbReference type="InterPro" id="IPR029058">
    <property type="entry name" value="AB_hydrolase_fold"/>
</dbReference>
<accession>A0ABU6MHG9</accession>
<dbReference type="PANTHER" id="PTHR42776">
    <property type="entry name" value="SERINE PEPTIDASE S9 FAMILY MEMBER"/>
    <property type="match status" value="1"/>
</dbReference>
<protein>
    <submittedName>
        <fullName evidence="4">S9 family peptidase</fullName>
    </submittedName>
</protein>
<keyword evidence="1" id="KW-0378">Hydrolase</keyword>
<dbReference type="Pfam" id="PF00326">
    <property type="entry name" value="Peptidase_S9"/>
    <property type="match status" value="1"/>
</dbReference>
<dbReference type="Proteomes" id="UP001341444">
    <property type="component" value="Unassembled WGS sequence"/>
</dbReference>
<dbReference type="InterPro" id="IPR011659">
    <property type="entry name" value="WD40"/>
</dbReference>
<dbReference type="SUPFAM" id="SSF53474">
    <property type="entry name" value="alpha/beta-Hydrolases"/>
    <property type="match status" value="1"/>
</dbReference>
<gene>
    <name evidence="4" type="ORF">P4T90_11765</name>
</gene>
<dbReference type="SUPFAM" id="SSF69322">
    <property type="entry name" value="Tricorn protease domain 2"/>
    <property type="match status" value="1"/>
</dbReference>